<comment type="similarity">
    <text evidence="4">Belongs to the cytochrome P450 family.</text>
</comment>
<keyword evidence="11" id="KW-0503">Monooxygenase</keyword>
<dbReference type="PROSITE" id="PS00086">
    <property type="entry name" value="CYTOCHROME_P450"/>
    <property type="match status" value="2"/>
</dbReference>
<keyword evidence="10" id="KW-0408">Iron</keyword>
<dbReference type="Gene3D" id="1.10.630.10">
    <property type="entry name" value="Cytochrome P450"/>
    <property type="match status" value="2"/>
</dbReference>
<dbReference type="InterPro" id="IPR036396">
    <property type="entry name" value="Cyt_P450_sf"/>
</dbReference>
<name>A0ABM3GFP0_NEOLC</name>
<evidence type="ECO:0000256" key="8">
    <source>
        <dbReference type="ARBA" id="ARBA00022848"/>
    </source>
</evidence>
<evidence type="ECO:0000256" key="2">
    <source>
        <dbReference type="ARBA" id="ARBA00004174"/>
    </source>
</evidence>
<dbReference type="InterPro" id="IPR002401">
    <property type="entry name" value="Cyt_P450_E_grp-I"/>
</dbReference>
<feature type="transmembrane region" description="Helical" evidence="13">
    <location>
        <begin position="14"/>
        <end position="37"/>
    </location>
</feature>
<dbReference type="InterPro" id="IPR017972">
    <property type="entry name" value="Cyt_P450_CS"/>
</dbReference>
<dbReference type="CDD" id="cd11056">
    <property type="entry name" value="CYP6-like"/>
    <property type="match status" value="2"/>
</dbReference>
<comment type="subcellular location">
    <subcellularLocation>
        <location evidence="3">Endoplasmic reticulum membrane</location>
        <topology evidence="3">Peripheral membrane protein</topology>
    </subcellularLocation>
    <subcellularLocation>
        <location evidence="2">Microsome membrane</location>
        <topology evidence="2">Peripheral membrane protein</topology>
    </subcellularLocation>
</comment>
<evidence type="ECO:0000256" key="1">
    <source>
        <dbReference type="ARBA" id="ARBA00001971"/>
    </source>
</evidence>
<dbReference type="SUPFAM" id="SSF48264">
    <property type="entry name" value="Cytochrome P450"/>
    <property type="match status" value="2"/>
</dbReference>
<evidence type="ECO:0000256" key="5">
    <source>
        <dbReference type="ARBA" id="ARBA00022617"/>
    </source>
</evidence>
<keyword evidence="14" id="KW-1185">Reference proteome</keyword>
<dbReference type="GeneID" id="107217959"/>
<feature type="transmembrane region" description="Helical" evidence="13">
    <location>
        <begin position="564"/>
        <end position="582"/>
    </location>
</feature>
<evidence type="ECO:0000256" key="7">
    <source>
        <dbReference type="ARBA" id="ARBA00022824"/>
    </source>
</evidence>
<evidence type="ECO:0000313" key="15">
    <source>
        <dbReference type="RefSeq" id="XP_046599065.1"/>
    </source>
</evidence>
<dbReference type="PANTHER" id="PTHR24292">
    <property type="entry name" value="CYTOCHROME P450"/>
    <property type="match status" value="1"/>
</dbReference>
<gene>
    <name evidence="15" type="primary">LOC107217959</name>
</gene>
<keyword evidence="8" id="KW-0492">Microsome</keyword>
<organism evidence="14 15">
    <name type="scientific">Neodiprion lecontei</name>
    <name type="common">Redheaded pine sawfly</name>
    <dbReference type="NCBI Taxonomy" id="441921"/>
    <lineage>
        <taxon>Eukaryota</taxon>
        <taxon>Metazoa</taxon>
        <taxon>Ecdysozoa</taxon>
        <taxon>Arthropoda</taxon>
        <taxon>Hexapoda</taxon>
        <taxon>Insecta</taxon>
        <taxon>Pterygota</taxon>
        <taxon>Neoptera</taxon>
        <taxon>Endopterygota</taxon>
        <taxon>Hymenoptera</taxon>
        <taxon>Tenthredinoidea</taxon>
        <taxon>Diprionidae</taxon>
        <taxon>Diprioninae</taxon>
        <taxon>Neodiprion</taxon>
    </lineage>
</organism>
<evidence type="ECO:0000256" key="6">
    <source>
        <dbReference type="ARBA" id="ARBA00022723"/>
    </source>
</evidence>
<protein>
    <submittedName>
        <fullName evidence="15">Uncharacterized protein LOC107217959</fullName>
    </submittedName>
</protein>
<dbReference type="Pfam" id="PF00067">
    <property type="entry name" value="p450"/>
    <property type="match status" value="2"/>
</dbReference>
<evidence type="ECO:0000313" key="14">
    <source>
        <dbReference type="Proteomes" id="UP000829291"/>
    </source>
</evidence>
<evidence type="ECO:0000256" key="11">
    <source>
        <dbReference type="ARBA" id="ARBA00023033"/>
    </source>
</evidence>
<accession>A0ABM3GFP0</accession>
<evidence type="ECO:0000256" key="10">
    <source>
        <dbReference type="ARBA" id="ARBA00023004"/>
    </source>
</evidence>
<dbReference type="RefSeq" id="XP_046599065.1">
    <property type="nucleotide sequence ID" value="XM_046743109.1"/>
</dbReference>
<dbReference type="InterPro" id="IPR001128">
    <property type="entry name" value="Cyt_P450"/>
</dbReference>
<comment type="cofactor">
    <cofactor evidence="1">
        <name>heme</name>
        <dbReference type="ChEBI" id="CHEBI:30413"/>
    </cofactor>
</comment>
<sequence length="1087" mass="124145">MPTTNPNSWQCFSWHYQVMLFVTTAVFVAIASIYWYLTCNYNYWKARGIPFPIPRLIFGNTKEITLLKTTIGEGLQNIYKKYEGCSFVGIYELRTPVLLLRDPKLIKLVLIKDFTHFQGRGIVSNESVDPLSANLINLWGPRWRVLRTKLTPAFTAAKIRNMFDLIAESSRQYKDFLKQYADSEEDLEFRNLAAKFTTQVIGTCCFGLQTNAIQNEDSEFRKMCRKVLDPSAIIAVKRVIRMYMPGMFQWLEMGLNPPDVTAFFLDAVRDLVEYREKYGVIRPDFMHLLMQIKNEVKVNGGGDCDINCHGSNSGKVVDATRILKDPDIVIDEKVMAAQAYIFFLAGFETSSTTMSFALHELASNPKILNKLTAEIDTALNKHRGFCYEAISEMDYLDRVIQETLRKHPPVGMVPRLCNKAYKIPGTETVIEEGTKVLIPIHAIHRDPAYYPDPSLFDPDRFLDENKKSREHCTFLPFGEGPRICIGTRFAYMQTKAGLVALLSGYEVNLCSKSSIPLEYDPTANILTSKSGIWLKIRHRCKRNARSQFASVFTRVEMIGILTELLDPILLTGLFIGIIYFYFTSTFNYWESKGVPYKKPTIFLGNFGDLLLFKKSQCEGIQDMYNWFRGERFFGVFRVRMPAIFLRDPDLIKCVFVKDFATFTNRGIPVNNSQDPLNGHLFNLEGKKWKSLRSKLTPTFSSGKIKRMFYLLAECSMEFERLIRRSVDRNKTLEVRALAAKFTIDVIGSCAFGIQINALADESSPFRSMAEKLSKPSYKTALWRMLRTSVPGLFKILRVQVIDPTVTKFFKNVVSDMIKEREAQGINRHDFMDLLVELKHKGILDVEHSNGRTQPLTEEEIQAAKEIELDENVIAAQAFVFFAAGYETASATISFCLHELALNPDIQWKTRQDIINSLEEYDGNLSFECVSEMKYLDKVVLETLRKHPPAPLLSRRCEGPYRVPGTDVVLPSGTRVIIPIYALHHDPEHYPNPEEFDPERFSDETKQSRHPYTFLPFGEGPRNCIGMRFALLQTKVGIISLLKSHSVKLCEKSAVPMTYSRRSLVTASEKGIWLEFVPEESSSSNLAC</sequence>
<keyword evidence="13" id="KW-0812">Transmembrane</keyword>
<reference evidence="15" key="1">
    <citation type="submission" date="2025-08" db="UniProtKB">
        <authorList>
            <consortium name="RefSeq"/>
        </authorList>
    </citation>
    <scope>IDENTIFICATION</scope>
    <source>
        <tissue evidence="15">Thorax and Abdomen</tissue>
    </source>
</reference>
<keyword evidence="6" id="KW-0479">Metal-binding</keyword>
<evidence type="ECO:0000256" key="9">
    <source>
        <dbReference type="ARBA" id="ARBA00023002"/>
    </source>
</evidence>
<evidence type="ECO:0000256" key="12">
    <source>
        <dbReference type="ARBA" id="ARBA00023136"/>
    </source>
</evidence>
<keyword evidence="12 13" id="KW-0472">Membrane</keyword>
<keyword evidence="7" id="KW-0256">Endoplasmic reticulum</keyword>
<keyword evidence="9" id="KW-0560">Oxidoreductase</keyword>
<dbReference type="PRINTS" id="PR00385">
    <property type="entry name" value="P450"/>
</dbReference>
<dbReference type="PANTHER" id="PTHR24292:SF54">
    <property type="entry name" value="CYP9F3-RELATED"/>
    <property type="match status" value="1"/>
</dbReference>
<evidence type="ECO:0000256" key="4">
    <source>
        <dbReference type="ARBA" id="ARBA00010617"/>
    </source>
</evidence>
<proteinExistence type="inferred from homology"/>
<keyword evidence="13" id="KW-1133">Transmembrane helix</keyword>
<evidence type="ECO:0000256" key="13">
    <source>
        <dbReference type="SAM" id="Phobius"/>
    </source>
</evidence>
<evidence type="ECO:0000256" key="3">
    <source>
        <dbReference type="ARBA" id="ARBA00004406"/>
    </source>
</evidence>
<dbReference type="InterPro" id="IPR050476">
    <property type="entry name" value="Insect_CytP450_Detox"/>
</dbReference>
<dbReference type="Proteomes" id="UP000829291">
    <property type="component" value="Chromosome 6"/>
</dbReference>
<dbReference type="PRINTS" id="PR00463">
    <property type="entry name" value="EP450I"/>
</dbReference>
<keyword evidence="5" id="KW-0349">Heme</keyword>